<sequence>MHPQDNHHEAADQLRSWMENPSPAYGFQFLDGPSPAGKTELLRALDDATSGTCLVDAKGLSTEELVDAVMQELGIPYGDRRSLSSLASVMKIHKKEHNLSRVVLVANTQWAGSTRDTTEPRRAANALAGGFGIHFKKTGVRFVIEVDSDVQDLSPRNRSPITLTSRFEDREAPFSSLSLRQRTAVQALALAESRSLRFEEWIALCSVLGTKFDGSELQAVAGESALVSVDSNSDLPVSLTRESDAHRLRGEFPAGKLHAFHHDVVDHLLACGDDDPLADYLARALPAHAAAGGRFEELLSVPRALVKCDHTALIEALPVAFPDGVPAGSHAADLHYLDALGLAPSSHAEWLSLLHLLSLSQGDPERARALTESAGPLPWRTVWTNWRAPGHLHARGSQTDAIDALRADVAAFTVTSTTANGVEQTWHANTGQLTEPGSRGDHADSETPTEPTPQPLWRAEPSWNLARLQLANDPDVSRVVQAPKIRDAACVGNLVVMAGDRGLYAIEPNLHYTESTSLRALPSAGPRGRITPRPYDETACRPTRARVLDIFSANAVPTLMEERLPTGLTHEPTRRFLTDVGFPAVSDFYSLHTHNIGDIGLVEHAWEGTKAFQTPVGDGPFYELGTWIGGVLLLDGPTGRVLRQTRPSAVDGDHPGEPLAGSSLAQFVAMVCLQWEYMLAYTTSGGLDSAELLAELTAWLSAQDPAAAATQNWGHVLDSDNFYYL</sequence>
<feature type="compositionally biased region" description="Polar residues" evidence="1">
    <location>
        <begin position="423"/>
        <end position="435"/>
    </location>
</feature>
<feature type="region of interest" description="Disordered" evidence="1">
    <location>
        <begin position="423"/>
        <end position="457"/>
    </location>
</feature>
<keyword evidence="3" id="KW-1185">Reference proteome</keyword>
<dbReference type="EMBL" id="BAAAUF010000084">
    <property type="protein sequence ID" value="GAA3074711.1"/>
    <property type="molecule type" value="Genomic_DNA"/>
</dbReference>
<protein>
    <recommendedName>
        <fullName evidence="4">SUKH-4 immunity protein</fullName>
    </recommendedName>
</protein>
<accession>A0ABP6M387</accession>
<organism evidence="2 3">
    <name type="scientific">Streptomyces glomeratus</name>
    <dbReference type="NCBI Taxonomy" id="284452"/>
    <lineage>
        <taxon>Bacteria</taxon>
        <taxon>Bacillati</taxon>
        <taxon>Actinomycetota</taxon>
        <taxon>Actinomycetes</taxon>
        <taxon>Kitasatosporales</taxon>
        <taxon>Streptomycetaceae</taxon>
        <taxon>Streptomyces</taxon>
    </lineage>
</organism>
<dbReference type="Pfam" id="PF14435">
    <property type="entry name" value="SUKH-4"/>
    <property type="match status" value="1"/>
</dbReference>
<reference evidence="3" key="1">
    <citation type="journal article" date="2019" name="Int. J. Syst. Evol. Microbiol.">
        <title>The Global Catalogue of Microorganisms (GCM) 10K type strain sequencing project: providing services to taxonomists for standard genome sequencing and annotation.</title>
        <authorList>
            <consortium name="The Broad Institute Genomics Platform"/>
            <consortium name="The Broad Institute Genome Sequencing Center for Infectious Disease"/>
            <person name="Wu L."/>
            <person name="Ma J."/>
        </authorList>
    </citation>
    <scope>NUCLEOTIDE SEQUENCE [LARGE SCALE GENOMIC DNA]</scope>
    <source>
        <strain evidence="3">JCM 9091</strain>
    </source>
</reference>
<dbReference type="InterPro" id="IPR025851">
    <property type="entry name" value="SUKH-4"/>
</dbReference>
<evidence type="ECO:0008006" key="4">
    <source>
        <dbReference type="Google" id="ProtNLM"/>
    </source>
</evidence>
<dbReference type="Proteomes" id="UP001501532">
    <property type="component" value="Unassembled WGS sequence"/>
</dbReference>
<gene>
    <name evidence="2" type="ORF">GCM10010448_66420</name>
</gene>
<proteinExistence type="predicted"/>
<evidence type="ECO:0000313" key="3">
    <source>
        <dbReference type="Proteomes" id="UP001501532"/>
    </source>
</evidence>
<comment type="caution">
    <text evidence="2">The sequence shown here is derived from an EMBL/GenBank/DDBJ whole genome shotgun (WGS) entry which is preliminary data.</text>
</comment>
<evidence type="ECO:0000313" key="2">
    <source>
        <dbReference type="EMBL" id="GAA3074711.1"/>
    </source>
</evidence>
<name>A0ABP6M387_9ACTN</name>
<dbReference type="RefSeq" id="WP_234518640.1">
    <property type="nucleotide sequence ID" value="NZ_BAAAUF010000084.1"/>
</dbReference>
<evidence type="ECO:0000256" key="1">
    <source>
        <dbReference type="SAM" id="MobiDB-lite"/>
    </source>
</evidence>